<dbReference type="InterPro" id="IPR017896">
    <property type="entry name" value="4Fe4S_Fe-S-bd"/>
</dbReference>
<proteinExistence type="predicted"/>
<dbReference type="GO" id="GO:0046872">
    <property type="term" value="F:metal ion binding"/>
    <property type="evidence" value="ECO:0007669"/>
    <property type="project" value="UniProtKB-KW"/>
</dbReference>
<dbReference type="SUPFAM" id="SSF51430">
    <property type="entry name" value="NAD(P)-linked oxidoreductase"/>
    <property type="match status" value="1"/>
</dbReference>
<dbReference type="PANTHER" id="PTHR43312">
    <property type="entry name" value="D-THREO-ALDOSE 1-DEHYDROGENASE"/>
    <property type="match status" value="1"/>
</dbReference>
<sequence>MEYRINKRTGDRISTLGFGTSYIAQANEADAVATIRRAYEGGVNYFDLATAEGKTFPYFGAALADVRKNVMYQVHFGADYHTGTYGWTTDEEAIKRSIDWQLTRLHTDYIDYGFIHCIDELSDWQEYQDNGAYAYLLQLKQQGVVRHIGLSSHTPSTIQRVLDEAPVDMLMFSVNPGYDYQKGEYAKGSVEERTAIYRRCEAEGIGIAVMKPFSGGQLLDASLSPFGQALTQYQCMQYALDRPGVITVLPGMSSVEQAEHLLGFFCASEPERDYSVIGSFSPADAVGKCVYCNHCKPCPVGIDVGLVNKYYDLARNGDSMAAEHYHGLELGAGDCIQCGHCNSRCPFQVDQMARMQEIASYFG</sequence>
<dbReference type="PROSITE" id="PS51379">
    <property type="entry name" value="4FE4S_FER_2"/>
    <property type="match status" value="1"/>
</dbReference>
<dbReference type="InterPro" id="IPR036812">
    <property type="entry name" value="NAD(P)_OxRdtase_dom_sf"/>
</dbReference>
<evidence type="ECO:0000313" key="6">
    <source>
        <dbReference type="Proteomes" id="UP000295184"/>
    </source>
</evidence>
<dbReference type="EMBL" id="SLUM01000007">
    <property type="protein sequence ID" value="TCL58672.1"/>
    <property type="molecule type" value="Genomic_DNA"/>
</dbReference>
<dbReference type="InterPro" id="IPR053135">
    <property type="entry name" value="AKR2_Oxidoreductase"/>
</dbReference>
<organism evidence="5 6">
    <name type="scientific">Allofournierella massiliensis</name>
    <dbReference type="NCBI Taxonomy" id="1650663"/>
    <lineage>
        <taxon>Bacteria</taxon>
        <taxon>Bacillati</taxon>
        <taxon>Bacillota</taxon>
        <taxon>Clostridia</taxon>
        <taxon>Eubacteriales</taxon>
        <taxon>Oscillospiraceae</taxon>
        <taxon>Allofournierella</taxon>
    </lineage>
</organism>
<accession>A0A4R1R079</accession>
<evidence type="ECO:0000313" key="5">
    <source>
        <dbReference type="EMBL" id="TCL58672.1"/>
    </source>
</evidence>
<dbReference type="Pfam" id="PF00248">
    <property type="entry name" value="Aldo_ket_red"/>
    <property type="match status" value="1"/>
</dbReference>
<dbReference type="STRING" id="1650663.GCA_001486665_00383"/>
<reference evidence="5 6" key="1">
    <citation type="submission" date="2019-03" db="EMBL/GenBank/DDBJ databases">
        <title>Genomic Encyclopedia of Type Strains, Phase IV (KMG-IV): sequencing the most valuable type-strain genomes for metagenomic binning, comparative biology and taxonomic classification.</title>
        <authorList>
            <person name="Goeker M."/>
        </authorList>
    </citation>
    <scope>NUCLEOTIDE SEQUENCE [LARGE SCALE GENOMIC DNA]</scope>
    <source>
        <strain evidence="5 6">DSM 100451</strain>
    </source>
</reference>
<dbReference type="RefSeq" id="WP_058962910.1">
    <property type="nucleotide sequence ID" value="NZ_CABKVM010000012.1"/>
</dbReference>
<dbReference type="Gene3D" id="3.20.20.100">
    <property type="entry name" value="NADP-dependent oxidoreductase domain"/>
    <property type="match status" value="1"/>
</dbReference>
<dbReference type="PANTHER" id="PTHR43312:SF1">
    <property type="entry name" value="NADP-DEPENDENT OXIDOREDUCTASE DOMAIN-CONTAINING PROTEIN"/>
    <property type="match status" value="1"/>
</dbReference>
<keyword evidence="2" id="KW-0408">Iron</keyword>
<keyword evidence="1" id="KW-0479">Metal-binding</keyword>
<gene>
    <name evidence="5" type="ORF">EDD77_10726</name>
</gene>
<dbReference type="SUPFAM" id="SSF46548">
    <property type="entry name" value="alpha-helical ferredoxin"/>
    <property type="match status" value="1"/>
</dbReference>
<dbReference type="PROSITE" id="PS00198">
    <property type="entry name" value="4FE4S_FER_1"/>
    <property type="match status" value="1"/>
</dbReference>
<dbReference type="Proteomes" id="UP000295184">
    <property type="component" value="Unassembled WGS sequence"/>
</dbReference>
<dbReference type="OrthoDB" id="9773828at2"/>
<feature type="domain" description="4Fe-4S ferredoxin-type" evidence="4">
    <location>
        <begin position="326"/>
        <end position="355"/>
    </location>
</feature>
<dbReference type="AlphaFoldDB" id="A0A4R1R079"/>
<evidence type="ECO:0000256" key="1">
    <source>
        <dbReference type="ARBA" id="ARBA00022723"/>
    </source>
</evidence>
<evidence type="ECO:0000256" key="3">
    <source>
        <dbReference type="ARBA" id="ARBA00023014"/>
    </source>
</evidence>
<dbReference type="GeneID" id="97380238"/>
<dbReference type="GO" id="GO:0051536">
    <property type="term" value="F:iron-sulfur cluster binding"/>
    <property type="evidence" value="ECO:0007669"/>
    <property type="project" value="UniProtKB-KW"/>
</dbReference>
<evidence type="ECO:0000259" key="4">
    <source>
        <dbReference type="PROSITE" id="PS51379"/>
    </source>
</evidence>
<protein>
    <recommendedName>
        <fullName evidence="4">4Fe-4S ferredoxin-type domain-containing protein</fullName>
    </recommendedName>
</protein>
<dbReference type="Pfam" id="PF13183">
    <property type="entry name" value="Fer4_8"/>
    <property type="match status" value="1"/>
</dbReference>
<name>A0A4R1R079_9FIRM</name>
<dbReference type="InterPro" id="IPR017900">
    <property type="entry name" value="4Fe4S_Fe_S_CS"/>
</dbReference>
<dbReference type="InterPro" id="IPR023210">
    <property type="entry name" value="NADP_OxRdtase_dom"/>
</dbReference>
<dbReference type="CDD" id="cd19100">
    <property type="entry name" value="AKR_unchar"/>
    <property type="match status" value="1"/>
</dbReference>
<keyword evidence="3" id="KW-0411">Iron-sulfur</keyword>
<comment type="caution">
    <text evidence="5">The sequence shown here is derived from an EMBL/GenBank/DDBJ whole genome shotgun (WGS) entry which is preliminary data.</text>
</comment>
<evidence type="ECO:0000256" key="2">
    <source>
        <dbReference type="ARBA" id="ARBA00023004"/>
    </source>
</evidence>